<dbReference type="PANTHER" id="PTHR46941:SF1">
    <property type="entry name" value="COILED-COIL DOMAIN-CONTAINING PROTEIN 126"/>
    <property type="match status" value="1"/>
</dbReference>
<keyword evidence="2" id="KW-0964">Secreted</keyword>
<feature type="transmembrane region" description="Helical" evidence="5">
    <location>
        <begin position="14"/>
        <end position="34"/>
    </location>
</feature>
<keyword evidence="3" id="KW-0325">Glycoprotein</keyword>
<keyword evidence="8" id="KW-1185">Reference proteome</keyword>
<protein>
    <recommendedName>
        <fullName evidence="6">MGT5A-like N-terminal domain-containing protein</fullName>
    </recommendedName>
</protein>
<reference evidence="7" key="1">
    <citation type="thesis" date="2020" institute="ProQuest LLC" country="789 East Eisenhower Parkway, Ann Arbor, MI, USA">
        <title>Comparative Genomics and Chromosome Evolution.</title>
        <authorList>
            <person name="Mudd A.B."/>
        </authorList>
    </citation>
    <scope>NUCLEOTIDE SEQUENCE</scope>
    <source>
        <strain evidence="7">1538</strain>
        <tissue evidence="7">Blood</tissue>
    </source>
</reference>
<feature type="region of interest" description="Disordered" evidence="4">
    <location>
        <begin position="117"/>
        <end position="138"/>
    </location>
</feature>
<name>A0AAV3AEN8_PYXAD</name>
<evidence type="ECO:0000256" key="2">
    <source>
        <dbReference type="ARBA" id="ARBA00022525"/>
    </source>
</evidence>
<keyword evidence="5" id="KW-0812">Transmembrane</keyword>
<dbReference type="Pfam" id="PF15027">
    <property type="entry name" value="MGT5A_N"/>
    <property type="match status" value="1"/>
</dbReference>
<dbReference type="GO" id="GO:0005576">
    <property type="term" value="C:extracellular region"/>
    <property type="evidence" value="ECO:0007669"/>
    <property type="project" value="UniProtKB-SubCell"/>
</dbReference>
<dbReference type="PANTHER" id="PTHR46941">
    <property type="entry name" value="COILED-COIL DOMAIN-CONTAINING PROTEIN 126"/>
    <property type="match status" value="1"/>
</dbReference>
<gene>
    <name evidence="7" type="ORF">GDO54_012590</name>
</gene>
<dbReference type="InterPro" id="IPR042759">
    <property type="entry name" value="CCDC126"/>
</dbReference>
<organism evidence="7 8">
    <name type="scientific">Pyxicephalus adspersus</name>
    <name type="common">African bullfrog</name>
    <dbReference type="NCBI Taxonomy" id="30357"/>
    <lineage>
        <taxon>Eukaryota</taxon>
        <taxon>Metazoa</taxon>
        <taxon>Chordata</taxon>
        <taxon>Craniata</taxon>
        <taxon>Vertebrata</taxon>
        <taxon>Euteleostomi</taxon>
        <taxon>Amphibia</taxon>
        <taxon>Batrachia</taxon>
        <taxon>Anura</taxon>
        <taxon>Neobatrachia</taxon>
        <taxon>Ranoidea</taxon>
        <taxon>Pyxicephalidae</taxon>
        <taxon>Pyxicephalinae</taxon>
        <taxon>Pyxicephalus</taxon>
    </lineage>
</organism>
<sequence>MYLTFSRKSVSQKLSILLLAFGFVWGLMLLRYTYQYPRHQSSSELRDQILDLSRRYVKALAEENKDLVNGGNGGSMAGYADLKRTIAVLLGDILQRLGKLENKIDYFIVNGSSSNNTNSTTGNPVLTTSKRIPASGKR</sequence>
<evidence type="ECO:0000256" key="5">
    <source>
        <dbReference type="SAM" id="Phobius"/>
    </source>
</evidence>
<feature type="domain" description="MGT5A-like N-terminal" evidence="6">
    <location>
        <begin position="4"/>
        <end position="137"/>
    </location>
</feature>
<evidence type="ECO:0000256" key="3">
    <source>
        <dbReference type="ARBA" id="ARBA00023180"/>
    </source>
</evidence>
<evidence type="ECO:0000313" key="8">
    <source>
        <dbReference type="Proteomes" id="UP001181693"/>
    </source>
</evidence>
<keyword evidence="5" id="KW-0472">Membrane</keyword>
<comment type="subcellular location">
    <subcellularLocation>
        <location evidence="1">Secreted</location>
    </subcellularLocation>
</comment>
<dbReference type="Proteomes" id="UP001181693">
    <property type="component" value="Unassembled WGS sequence"/>
</dbReference>
<evidence type="ECO:0000259" key="6">
    <source>
        <dbReference type="Pfam" id="PF15027"/>
    </source>
</evidence>
<accession>A0AAV3AEN8</accession>
<keyword evidence="5" id="KW-1133">Transmembrane helix</keyword>
<evidence type="ECO:0000313" key="7">
    <source>
        <dbReference type="EMBL" id="DBA25017.1"/>
    </source>
</evidence>
<evidence type="ECO:0000256" key="4">
    <source>
        <dbReference type="SAM" id="MobiDB-lite"/>
    </source>
</evidence>
<comment type="caution">
    <text evidence="7">The sequence shown here is derived from an EMBL/GenBank/DDBJ whole genome shotgun (WGS) entry which is preliminary data.</text>
</comment>
<dbReference type="EMBL" id="DYDO01000005">
    <property type="protein sequence ID" value="DBA25017.1"/>
    <property type="molecule type" value="Genomic_DNA"/>
</dbReference>
<dbReference type="AlphaFoldDB" id="A0AAV3AEN8"/>
<evidence type="ECO:0000256" key="1">
    <source>
        <dbReference type="ARBA" id="ARBA00004613"/>
    </source>
</evidence>
<proteinExistence type="predicted"/>
<dbReference type="InterPro" id="IPR027833">
    <property type="entry name" value="MGT5A-like_N"/>
</dbReference>
<dbReference type="GO" id="GO:0016020">
    <property type="term" value="C:membrane"/>
    <property type="evidence" value="ECO:0007669"/>
    <property type="project" value="TreeGrafter"/>
</dbReference>